<reference evidence="3 4" key="1">
    <citation type="submission" date="2018-11" db="EMBL/GenBank/DDBJ databases">
        <authorList>
            <consortium name="Pathogen Informatics"/>
        </authorList>
    </citation>
    <scope>NUCLEOTIDE SEQUENCE [LARGE SCALE GENOMIC DNA]</scope>
</reference>
<proteinExistence type="predicted"/>
<dbReference type="AlphaFoldDB" id="A0A183FEM3"/>
<evidence type="ECO:0000313" key="3">
    <source>
        <dbReference type="EMBL" id="VDO62545.1"/>
    </source>
</evidence>
<organism evidence="4 5">
    <name type="scientific">Heligmosomoides polygyrus</name>
    <name type="common">Parasitic roundworm</name>
    <dbReference type="NCBI Taxonomy" id="6339"/>
    <lineage>
        <taxon>Eukaryota</taxon>
        <taxon>Metazoa</taxon>
        <taxon>Ecdysozoa</taxon>
        <taxon>Nematoda</taxon>
        <taxon>Chromadorea</taxon>
        <taxon>Rhabditida</taxon>
        <taxon>Rhabditina</taxon>
        <taxon>Rhabditomorpha</taxon>
        <taxon>Strongyloidea</taxon>
        <taxon>Heligmosomidae</taxon>
        <taxon>Heligmosomoides</taxon>
    </lineage>
</organism>
<evidence type="ECO:0000256" key="1">
    <source>
        <dbReference type="SAM" id="MobiDB-lite"/>
    </source>
</evidence>
<dbReference type="EMBL" id="UZAH01025372">
    <property type="protein sequence ID" value="VDO62545.1"/>
    <property type="molecule type" value="Genomic_DNA"/>
</dbReference>
<keyword evidence="2" id="KW-0812">Transmembrane</keyword>
<feature type="region of interest" description="Disordered" evidence="1">
    <location>
        <begin position="127"/>
        <end position="156"/>
    </location>
</feature>
<dbReference type="WBParaSite" id="HPBE_0000484701-mRNA-1">
    <property type="protein sequence ID" value="HPBE_0000484701-mRNA-1"/>
    <property type="gene ID" value="HPBE_0000484701"/>
</dbReference>
<name>A0A183FEM3_HELPZ</name>
<keyword evidence="2" id="KW-0472">Membrane</keyword>
<accession>A0A3P8ANY6</accession>
<evidence type="ECO:0000313" key="5">
    <source>
        <dbReference type="WBParaSite" id="HPBE_0000484701-mRNA-1"/>
    </source>
</evidence>
<feature type="transmembrane region" description="Helical" evidence="2">
    <location>
        <begin position="38"/>
        <end position="60"/>
    </location>
</feature>
<keyword evidence="4" id="KW-1185">Reference proteome</keyword>
<dbReference type="Proteomes" id="UP000050761">
    <property type="component" value="Unassembled WGS sequence"/>
</dbReference>
<evidence type="ECO:0000256" key="2">
    <source>
        <dbReference type="SAM" id="Phobius"/>
    </source>
</evidence>
<gene>
    <name evidence="3" type="ORF">HPBE_LOCUS4848</name>
</gene>
<protein>
    <submittedName>
        <fullName evidence="5">G protein-coupled receptor</fullName>
    </submittedName>
</protein>
<keyword evidence="2" id="KW-1133">Transmembrane helix</keyword>
<evidence type="ECO:0000313" key="4">
    <source>
        <dbReference type="Proteomes" id="UP000050761"/>
    </source>
</evidence>
<sequence>MNYSAVVVPGSSFDFSFPQSLSVDAQMEVSETIFQRLYLIYMPCCVIIGSTGNAMVWILIKPYFLEETTRSGGMFPFTTVDEIIKDFPGYLHLTQILVTAAAWSLLRATAGLATAYDDEAGNWWTTERSGGGMAGSPANDGEPAAAEPATELRSDH</sequence>
<reference evidence="5" key="2">
    <citation type="submission" date="2019-09" db="UniProtKB">
        <authorList>
            <consortium name="WormBaseParasite"/>
        </authorList>
    </citation>
    <scope>IDENTIFICATION</scope>
</reference>
<accession>A0A183FEM3</accession>